<keyword evidence="2" id="KW-1185">Reference proteome</keyword>
<evidence type="ECO:0000313" key="1">
    <source>
        <dbReference type="EMBL" id="KAI4863892.1"/>
    </source>
</evidence>
<accession>A0ACB9YXG6</accession>
<comment type="caution">
    <text evidence="1">The sequence shown here is derived from an EMBL/GenBank/DDBJ whole genome shotgun (WGS) entry which is preliminary data.</text>
</comment>
<proteinExistence type="predicted"/>
<reference evidence="1 2" key="1">
    <citation type="journal article" date="2022" name="New Phytol.">
        <title>Ecological generalism drives hyperdiversity of secondary metabolite gene clusters in xylarialean endophytes.</title>
        <authorList>
            <person name="Franco M.E.E."/>
            <person name="Wisecaver J.H."/>
            <person name="Arnold A.E."/>
            <person name="Ju Y.M."/>
            <person name="Slot J.C."/>
            <person name="Ahrendt S."/>
            <person name="Moore L.P."/>
            <person name="Eastman K.E."/>
            <person name="Scott K."/>
            <person name="Konkel Z."/>
            <person name="Mondo S.J."/>
            <person name="Kuo A."/>
            <person name="Hayes R.D."/>
            <person name="Haridas S."/>
            <person name="Andreopoulos B."/>
            <person name="Riley R."/>
            <person name="LaButti K."/>
            <person name="Pangilinan J."/>
            <person name="Lipzen A."/>
            <person name="Amirebrahimi M."/>
            <person name="Yan J."/>
            <person name="Adam C."/>
            <person name="Keymanesh K."/>
            <person name="Ng V."/>
            <person name="Louie K."/>
            <person name="Northen T."/>
            <person name="Drula E."/>
            <person name="Henrissat B."/>
            <person name="Hsieh H.M."/>
            <person name="Youens-Clark K."/>
            <person name="Lutzoni F."/>
            <person name="Miadlikowska J."/>
            <person name="Eastwood D.C."/>
            <person name="Hamelin R.C."/>
            <person name="Grigoriev I.V."/>
            <person name="U'Ren J.M."/>
        </authorList>
    </citation>
    <scope>NUCLEOTIDE SEQUENCE [LARGE SCALE GENOMIC DNA]</scope>
    <source>
        <strain evidence="1 2">CBS 119005</strain>
    </source>
</reference>
<sequence length="448" mass="50672">MARFIINDGSDDNITVKDRATSPRYNRFDRPRRVRSMPYMQRSPPYQQHSGPRTPVYGFGPREPEPNEGFVPDASPFESVPDHSVPMYRYPPGMQMPPPMGPYPHIPVYPPPGWFQPAPGPPFLGPPFAGPGPFPYFGPNIPPPPLPQGPNIPPTYNPMIGPPPGPRPQLGPPPAARPHFNPFEPRPQRYLGGPDTRPRDPPAYALHDPRNVPITPVDLSEHPRDVIFATEETLLQRLVSTYRPLVGVVGRVVTEKLRLRQRPGVKFDMYAVRVNAVTGGVMITPYASGRTPIFRITLRAYSFSHEELQGAVNALRSSMDAYDNAWYRHAGYLFRVSRRSRRPGGRDHIRYWLPPSCIWKPILRPHSRGTCYRAKIRSPMPSQVQELAHTQVCDEESGDDQDFLVNDMWRSVQILKRVGHNGLNFYQGSIYSLSSPRDQKGRGAENKY</sequence>
<name>A0ACB9YXG6_9PEZI</name>
<dbReference type="EMBL" id="MU393495">
    <property type="protein sequence ID" value="KAI4863892.1"/>
    <property type="molecule type" value="Genomic_DNA"/>
</dbReference>
<gene>
    <name evidence="1" type="ORF">F4820DRAFT_471005</name>
</gene>
<organism evidence="1 2">
    <name type="scientific">Hypoxylon rubiginosum</name>
    <dbReference type="NCBI Taxonomy" id="110542"/>
    <lineage>
        <taxon>Eukaryota</taxon>
        <taxon>Fungi</taxon>
        <taxon>Dikarya</taxon>
        <taxon>Ascomycota</taxon>
        <taxon>Pezizomycotina</taxon>
        <taxon>Sordariomycetes</taxon>
        <taxon>Xylariomycetidae</taxon>
        <taxon>Xylariales</taxon>
        <taxon>Hypoxylaceae</taxon>
        <taxon>Hypoxylon</taxon>
    </lineage>
</organism>
<protein>
    <submittedName>
        <fullName evidence="1">Uncharacterized protein</fullName>
    </submittedName>
</protein>
<dbReference type="Proteomes" id="UP001497700">
    <property type="component" value="Unassembled WGS sequence"/>
</dbReference>
<evidence type="ECO:0000313" key="2">
    <source>
        <dbReference type="Proteomes" id="UP001497700"/>
    </source>
</evidence>